<proteinExistence type="predicted"/>
<accession>A0ABV4HLH8</accession>
<keyword evidence="2" id="KW-1185">Reference proteome</keyword>
<comment type="caution">
    <text evidence="1">The sequence shown here is derived from an EMBL/GenBank/DDBJ whole genome shotgun (WGS) entry which is preliminary data.</text>
</comment>
<dbReference type="RefSeq" id="WP_370482540.1">
    <property type="nucleotide sequence ID" value="NZ_CP158797.1"/>
</dbReference>
<evidence type="ECO:0000313" key="2">
    <source>
        <dbReference type="Proteomes" id="UP001566204"/>
    </source>
</evidence>
<reference evidence="1 2" key="1">
    <citation type="submission" date="2024-06" db="EMBL/GenBank/DDBJ databases">
        <title>Soil Sphingobacterium thalpophilum.</title>
        <authorList>
            <person name="Yang J."/>
            <person name="Li J."/>
        </authorList>
    </citation>
    <scope>NUCLEOTIDE SEQUENCE [LARGE SCALE GENOMIC DNA]</scope>
    <source>
        <strain evidence="1 2">22g91tb</strain>
    </source>
</reference>
<sequence>MEKYTEWAFSFNEDTEQGNPKNTDVRLYFNNNKLDKMQITYRTFDMPLN</sequence>
<gene>
    <name evidence="1" type="ORF">ABTW24_20855</name>
</gene>
<organism evidence="1 2">
    <name type="scientific">Sphingobacterium thalpophilum</name>
    <dbReference type="NCBI Taxonomy" id="259"/>
    <lineage>
        <taxon>Bacteria</taxon>
        <taxon>Pseudomonadati</taxon>
        <taxon>Bacteroidota</taxon>
        <taxon>Sphingobacteriia</taxon>
        <taxon>Sphingobacteriales</taxon>
        <taxon>Sphingobacteriaceae</taxon>
        <taxon>Sphingobacterium</taxon>
    </lineage>
</organism>
<name>A0ABV4HLH8_9SPHI</name>
<protein>
    <submittedName>
        <fullName evidence="1">Uncharacterized protein</fullName>
    </submittedName>
</protein>
<dbReference type="Proteomes" id="UP001566204">
    <property type="component" value="Unassembled WGS sequence"/>
</dbReference>
<evidence type="ECO:0000313" key="1">
    <source>
        <dbReference type="EMBL" id="MEZ0454054.1"/>
    </source>
</evidence>
<dbReference type="EMBL" id="JBEOQB010000006">
    <property type="protein sequence ID" value="MEZ0454054.1"/>
    <property type="molecule type" value="Genomic_DNA"/>
</dbReference>